<dbReference type="AlphaFoldDB" id="A0A4S8MAW9"/>
<protein>
    <submittedName>
        <fullName evidence="1">Uncharacterized protein</fullName>
    </submittedName>
</protein>
<keyword evidence="2" id="KW-1185">Reference proteome</keyword>
<dbReference type="Proteomes" id="UP000297245">
    <property type="component" value="Unassembled WGS sequence"/>
</dbReference>
<evidence type="ECO:0000313" key="2">
    <source>
        <dbReference type="Proteomes" id="UP000297245"/>
    </source>
</evidence>
<dbReference type="EMBL" id="ML179116">
    <property type="protein sequence ID" value="THU99612.1"/>
    <property type="molecule type" value="Genomic_DNA"/>
</dbReference>
<accession>A0A4S8MAW9</accession>
<proteinExistence type="predicted"/>
<sequence>MGKFAGTPCGLAGTFLEFAGILEYNIFSMNIRLKKIKMGLATHCNKGYNSYKKIFARLFKETQYFTLQCFDRICRNLAQILTGTTQGSKFAGTLHRPSQILGKYLVYHGQKI</sequence>
<organism evidence="1 2">
    <name type="scientific">Dendrothele bispora (strain CBS 962.96)</name>
    <dbReference type="NCBI Taxonomy" id="1314807"/>
    <lineage>
        <taxon>Eukaryota</taxon>
        <taxon>Fungi</taxon>
        <taxon>Dikarya</taxon>
        <taxon>Basidiomycota</taxon>
        <taxon>Agaricomycotina</taxon>
        <taxon>Agaricomycetes</taxon>
        <taxon>Agaricomycetidae</taxon>
        <taxon>Agaricales</taxon>
        <taxon>Agaricales incertae sedis</taxon>
        <taxon>Dendrothele</taxon>
    </lineage>
</organism>
<reference evidence="1 2" key="1">
    <citation type="journal article" date="2019" name="Nat. Ecol. Evol.">
        <title>Megaphylogeny resolves global patterns of mushroom evolution.</title>
        <authorList>
            <person name="Varga T."/>
            <person name="Krizsan K."/>
            <person name="Foldi C."/>
            <person name="Dima B."/>
            <person name="Sanchez-Garcia M."/>
            <person name="Sanchez-Ramirez S."/>
            <person name="Szollosi G.J."/>
            <person name="Szarkandi J.G."/>
            <person name="Papp V."/>
            <person name="Albert L."/>
            <person name="Andreopoulos W."/>
            <person name="Angelini C."/>
            <person name="Antonin V."/>
            <person name="Barry K.W."/>
            <person name="Bougher N.L."/>
            <person name="Buchanan P."/>
            <person name="Buyck B."/>
            <person name="Bense V."/>
            <person name="Catcheside P."/>
            <person name="Chovatia M."/>
            <person name="Cooper J."/>
            <person name="Damon W."/>
            <person name="Desjardin D."/>
            <person name="Finy P."/>
            <person name="Geml J."/>
            <person name="Haridas S."/>
            <person name="Hughes K."/>
            <person name="Justo A."/>
            <person name="Karasinski D."/>
            <person name="Kautmanova I."/>
            <person name="Kiss B."/>
            <person name="Kocsube S."/>
            <person name="Kotiranta H."/>
            <person name="LaButti K.M."/>
            <person name="Lechner B.E."/>
            <person name="Liimatainen K."/>
            <person name="Lipzen A."/>
            <person name="Lukacs Z."/>
            <person name="Mihaltcheva S."/>
            <person name="Morgado L.N."/>
            <person name="Niskanen T."/>
            <person name="Noordeloos M.E."/>
            <person name="Ohm R.A."/>
            <person name="Ortiz-Santana B."/>
            <person name="Ovrebo C."/>
            <person name="Racz N."/>
            <person name="Riley R."/>
            <person name="Savchenko A."/>
            <person name="Shiryaev A."/>
            <person name="Soop K."/>
            <person name="Spirin V."/>
            <person name="Szebenyi C."/>
            <person name="Tomsovsky M."/>
            <person name="Tulloss R.E."/>
            <person name="Uehling J."/>
            <person name="Grigoriev I.V."/>
            <person name="Vagvolgyi C."/>
            <person name="Papp T."/>
            <person name="Martin F.M."/>
            <person name="Miettinen O."/>
            <person name="Hibbett D.S."/>
            <person name="Nagy L.G."/>
        </authorList>
    </citation>
    <scope>NUCLEOTIDE SEQUENCE [LARGE SCALE GENOMIC DNA]</scope>
    <source>
        <strain evidence="1 2">CBS 962.96</strain>
    </source>
</reference>
<gene>
    <name evidence="1" type="ORF">K435DRAFT_794768</name>
</gene>
<evidence type="ECO:0000313" key="1">
    <source>
        <dbReference type="EMBL" id="THU99612.1"/>
    </source>
</evidence>
<name>A0A4S8MAW9_DENBC</name>